<dbReference type="Proteomes" id="UP001447188">
    <property type="component" value="Unassembled WGS sequence"/>
</dbReference>
<gene>
    <name evidence="2" type="ORF">Q9L58_000365</name>
</gene>
<comment type="caution">
    <text evidence="2">The sequence shown here is derived from an EMBL/GenBank/DDBJ whole genome shotgun (WGS) entry which is preliminary data.</text>
</comment>
<keyword evidence="3" id="KW-1185">Reference proteome</keyword>
<name>A0ABR3GXP1_9PEZI</name>
<feature type="region of interest" description="Disordered" evidence="1">
    <location>
        <begin position="75"/>
        <end position="94"/>
    </location>
</feature>
<proteinExistence type="predicted"/>
<evidence type="ECO:0000313" key="2">
    <source>
        <dbReference type="EMBL" id="KAL0640694.1"/>
    </source>
</evidence>
<reference evidence="2 3" key="1">
    <citation type="submission" date="2024-02" db="EMBL/GenBank/DDBJ databases">
        <title>Discinaceae phylogenomics.</title>
        <authorList>
            <person name="Dirks A.C."/>
            <person name="James T.Y."/>
        </authorList>
    </citation>
    <scope>NUCLEOTIDE SEQUENCE [LARGE SCALE GENOMIC DNA]</scope>
    <source>
        <strain evidence="2 3">ACD0624</strain>
    </source>
</reference>
<sequence length="190" mass="22289">MSNSPAWEQKLRAMVKYYAACQQAGNTRKFLDRYPVTHANGDVDPEVRDKLKQIGGESIAEHKDGADEIQNLTEELKNDPNPDKPQWEERVNQKREELKRKSNEILDQKTDEAIDYIYTLPDQERETAADFWKTILAGFIQFWADAWDWIVTMVKAITDWIADMWETIKASFRQVGKAFESAWEWLKNLF</sequence>
<accession>A0ABR3GXP1</accession>
<dbReference type="EMBL" id="JBBBZM010000002">
    <property type="protein sequence ID" value="KAL0640694.1"/>
    <property type="molecule type" value="Genomic_DNA"/>
</dbReference>
<organism evidence="2 3">
    <name type="scientific">Discina gigas</name>
    <dbReference type="NCBI Taxonomy" id="1032678"/>
    <lineage>
        <taxon>Eukaryota</taxon>
        <taxon>Fungi</taxon>
        <taxon>Dikarya</taxon>
        <taxon>Ascomycota</taxon>
        <taxon>Pezizomycotina</taxon>
        <taxon>Pezizomycetes</taxon>
        <taxon>Pezizales</taxon>
        <taxon>Discinaceae</taxon>
        <taxon>Discina</taxon>
    </lineage>
</organism>
<evidence type="ECO:0000256" key="1">
    <source>
        <dbReference type="SAM" id="MobiDB-lite"/>
    </source>
</evidence>
<protein>
    <submittedName>
        <fullName evidence="2">Uncharacterized protein</fullName>
    </submittedName>
</protein>
<evidence type="ECO:0000313" key="3">
    <source>
        <dbReference type="Proteomes" id="UP001447188"/>
    </source>
</evidence>